<evidence type="ECO:0000313" key="2">
    <source>
        <dbReference type="EMBL" id="TDO47873.1"/>
    </source>
</evidence>
<sequence>MDIDRLTELLTLPGVQTPTAYGDLFFIYDPSMDLPAERQMPFATIVSADTYESVSNLDRPGVYRLNLGLTKATYTSLFGNPPAARDDAGVVDTGHDYTALDTVMPHPVYAPQHWICVLSPSDGTIDRIQPLITESYEFAVRRYDNFKGRQNING</sequence>
<dbReference type="OrthoDB" id="9783727at2"/>
<evidence type="ECO:0000259" key="1">
    <source>
        <dbReference type="Pfam" id="PF19694"/>
    </source>
</evidence>
<organism evidence="2 3">
    <name type="scientific">Kribbella caucasensis</name>
    <dbReference type="NCBI Taxonomy" id="2512215"/>
    <lineage>
        <taxon>Bacteria</taxon>
        <taxon>Bacillati</taxon>
        <taxon>Actinomycetota</taxon>
        <taxon>Actinomycetes</taxon>
        <taxon>Propionibacteriales</taxon>
        <taxon>Kribbellaceae</taxon>
        <taxon>Kribbella</taxon>
    </lineage>
</organism>
<dbReference type="InterPro" id="IPR045676">
    <property type="entry name" value="DUF6194"/>
</dbReference>
<comment type="caution">
    <text evidence="2">The sequence shown here is derived from an EMBL/GenBank/DDBJ whole genome shotgun (WGS) entry which is preliminary data.</text>
</comment>
<dbReference type="Pfam" id="PF19694">
    <property type="entry name" value="DUF6194"/>
    <property type="match status" value="1"/>
</dbReference>
<keyword evidence="3" id="KW-1185">Reference proteome</keyword>
<dbReference type="RefSeq" id="WP_133801309.1">
    <property type="nucleotide sequence ID" value="NZ_SNWQ01000008.1"/>
</dbReference>
<reference evidence="2 3" key="1">
    <citation type="submission" date="2019-03" db="EMBL/GenBank/DDBJ databases">
        <title>Genomic Encyclopedia of Type Strains, Phase III (KMG-III): the genomes of soil and plant-associated and newly described type strains.</title>
        <authorList>
            <person name="Whitman W."/>
        </authorList>
    </citation>
    <scope>NUCLEOTIDE SEQUENCE [LARGE SCALE GENOMIC DNA]</scope>
    <source>
        <strain evidence="2 3">VKM Ac-2527</strain>
    </source>
</reference>
<name>A0A4R6KCK4_9ACTN</name>
<feature type="domain" description="DUF6194" evidence="1">
    <location>
        <begin position="1"/>
        <end position="145"/>
    </location>
</feature>
<dbReference type="AlphaFoldDB" id="A0A4R6KCK4"/>
<evidence type="ECO:0000313" key="3">
    <source>
        <dbReference type="Proteomes" id="UP000295388"/>
    </source>
</evidence>
<dbReference type="EMBL" id="SNWQ01000008">
    <property type="protein sequence ID" value="TDO47873.1"/>
    <property type="molecule type" value="Genomic_DNA"/>
</dbReference>
<dbReference type="Proteomes" id="UP000295388">
    <property type="component" value="Unassembled WGS sequence"/>
</dbReference>
<proteinExistence type="predicted"/>
<protein>
    <recommendedName>
        <fullName evidence="1">DUF6194 domain-containing protein</fullName>
    </recommendedName>
</protein>
<accession>A0A4R6KCK4</accession>
<gene>
    <name evidence="2" type="ORF">EV643_108187</name>
</gene>